<accession>A0A5P1FH42</accession>
<dbReference type="PANTHER" id="PTHR47067">
    <property type="entry name" value="TPX2 (TARGETING PROTEIN FOR XKLP2) PROTEIN FAMILY-RELATED"/>
    <property type="match status" value="1"/>
</dbReference>
<evidence type="ECO:0000256" key="1">
    <source>
        <dbReference type="ARBA" id="ARBA00004245"/>
    </source>
</evidence>
<evidence type="ECO:0000256" key="2">
    <source>
        <dbReference type="ARBA" id="ARBA00005885"/>
    </source>
</evidence>
<dbReference type="PANTHER" id="PTHR47067:SF7">
    <property type="entry name" value="TPX2 (TARGETING PROTEIN FOR XKLP2) PROTEIN FAMILY"/>
    <property type="match status" value="1"/>
</dbReference>
<feature type="compositionally biased region" description="Basic and acidic residues" evidence="6">
    <location>
        <begin position="386"/>
        <end position="428"/>
    </location>
</feature>
<feature type="region of interest" description="Disordered" evidence="6">
    <location>
        <begin position="440"/>
        <end position="532"/>
    </location>
</feature>
<evidence type="ECO:0000256" key="6">
    <source>
        <dbReference type="SAM" id="MobiDB-lite"/>
    </source>
</evidence>
<sequence length="532" mass="58856">MGDSSFLVQGSCHSPEICKRDPDKDSTITAALGGSISFGRFLSESLDWGKWSSFCQKMHLEEIEKYSTPGSVAQKKAYFEAHYKKSAALKKSASLLEQSNAIVRAGRIDECNEEVSGMKLESEELSTEVARNEMNVKEPDLGEEQCGLETDHLQKTTVPVTEDKVTIEPSCDDIENHNRVIDHMQLRTSPPSKQPLNESSIVNQKDGDSIQKKQRVPMSKQKAVHRSPRLPPSLAPAESTSNSKKDETKSNEKMKSTLPSVHTSINFFQGRKGVPPIKNKTLPVTKKVEESKASSTLLKVIRGSTNHLATPTKASVNGTLNTASITSKPEDSEHRREKTPLHQRLSGRGKGEAKSYKGSVNFSGSSGIKESRLQAQTARPSLSLRSAERADKRKELSRNTEDNFCGKETEKLQLQKLPKEKAESDIKKLHQRHCFKARPLPAFYHSAEPPKIEIKKVQLSTRPKSPKLGRSSKSREQSVPNCLPSPQTSIKGSSREKSVPNSLPSSQTSIRATNPRTRGKSSQLLRNSTSLK</sequence>
<dbReference type="Proteomes" id="UP000243459">
    <property type="component" value="Chromosome 2"/>
</dbReference>
<dbReference type="OMA" id="KWHIFSA"/>
<dbReference type="OrthoDB" id="758458at2759"/>
<keyword evidence="9" id="KW-1185">Reference proteome</keyword>
<feature type="compositionally biased region" description="Polar residues" evidence="6">
    <location>
        <begin position="499"/>
        <end position="532"/>
    </location>
</feature>
<dbReference type="InterPro" id="IPR044216">
    <property type="entry name" value="WDL7"/>
</dbReference>
<dbReference type="InterPro" id="IPR027329">
    <property type="entry name" value="TPX2_C"/>
</dbReference>
<keyword evidence="4" id="KW-0493">Microtubule</keyword>
<feature type="compositionally biased region" description="Basic and acidic residues" evidence="6">
    <location>
        <begin position="328"/>
        <end position="340"/>
    </location>
</feature>
<dbReference type="Gramene" id="ONK77695">
    <property type="protein sequence ID" value="ONK77695"/>
    <property type="gene ID" value="A4U43_C02F9560"/>
</dbReference>
<evidence type="ECO:0000256" key="4">
    <source>
        <dbReference type="ARBA" id="ARBA00022701"/>
    </source>
</evidence>
<keyword evidence="3" id="KW-0963">Cytoplasm</keyword>
<evidence type="ECO:0000259" key="7">
    <source>
        <dbReference type="Pfam" id="PF06886"/>
    </source>
</evidence>
<evidence type="ECO:0000256" key="5">
    <source>
        <dbReference type="ARBA" id="ARBA00023212"/>
    </source>
</evidence>
<evidence type="ECO:0000256" key="3">
    <source>
        <dbReference type="ARBA" id="ARBA00022490"/>
    </source>
</evidence>
<protein>
    <recommendedName>
        <fullName evidence="7">TPX2 C-terminal domain-containing protein</fullName>
    </recommendedName>
</protein>
<feature type="compositionally biased region" description="Polar residues" evidence="6">
    <location>
        <begin position="309"/>
        <end position="327"/>
    </location>
</feature>
<reference evidence="9" key="1">
    <citation type="journal article" date="2017" name="Nat. Commun.">
        <title>The asparagus genome sheds light on the origin and evolution of a young Y chromosome.</title>
        <authorList>
            <person name="Harkess A."/>
            <person name="Zhou J."/>
            <person name="Xu C."/>
            <person name="Bowers J.E."/>
            <person name="Van der Hulst R."/>
            <person name="Ayyampalayam S."/>
            <person name="Mercati F."/>
            <person name="Riccardi P."/>
            <person name="McKain M.R."/>
            <person name="Kakrana A."/>
            <person name="Tang H."/>
            <person name="Ray J."/>
            <person name="Groenendijk J."/>
            <person name="Arikit S."/>
            <person name="Mathioni S.M."/>
            <person name="Nakano M."/>
            <person name="Shan H."/>
            <person name="Telgmann-Rauber A."/>
            <person name="Kanno A."/>
            <person name="Yue Z."/>
            <person name="Chen H."/>
            <person name="Li W."/>
            <person name="Chen Y."/>
            <person name="Xu X."/>
            <person name="Zhang Y."/>
            <person name="Luo S."/>
            <person name="Chen H."/>
            <person name="Gao J."/>
            <person name="Mao Z."/>
            <person name="Pires J.C."/>
            <person name="Luo M."/>
            <person name="Kudrna D."/>
            <person name="Wing R.A."/>
            <person name="Meyers B.C."/>
            <person name="Yi K."/>
            <person name="Kong H."/>
            <person name="Lavrijsen P."/>
            <person name="Sunseri F."/>
            <person name="Falavigna A."/>
            <person name="Ye Y."/>
            <person name="Leebens-Mack J.H."/>
            <person name="Chen G."/>
        </authorList>
    </citation>
    <scope>NUCLEOTIDE SEQUENCE [LARGE SCALE GENOMIC DNA]</scope>
    <source>
        <strain evidence="9">cv. DH0086</strain>
    </source>
</reference>
<feature type="region of interest" description="Disordered" evidence="6">
    <location>
        <begin position="187"/>
        <end position="262"/>
    </location>
</feature>
<feature type="compositionally biased region" description="Polar residues" evidence="6">
    <location>
        <begin position="358"/>
        <end position="384"/>
    </location>
</feature>
<gene>
    <name evidence="8" type="ORF">A4U43_C02F9560</name>
</gene>
<keyword evidence="5" id="KW-0206">Cytoskeleton</keyword>
<dbReference type="Pfam" id="PF06886">
    <property type="entry name" value="TPX2"/>
    <property type="match status" value="1"/>
</dbReference>
<dbReference type="EMBL" id="CM007382">
    <property type="protein sequence ID" value="ONK77695.1"/>
    <property type="molecule type" value="Genomic_DNA"/>
</dbReference>
<proteinExistence type="inferred from homology"/>
<dbReference type="GO" id="GO:0005874">
    <property type="term" value="C:microtubule"/>
    <property type="evidence" value="ECO:0007669"/>
    <property type="project" value="UniProtKB-KW"/>
</dbReference>
<feature type="region of interest" description="Disordered" evidence="6">
    <location>
        <begin position="309"/>
        <end position="428"/>
    </location>
</feature>
<feature type="domain" description="TPX2 C-terminal" evidence="7">
    <location>
        <begin position="383"/>
        <end position="451"/>
    </location>
</feature>
<feature type="compositionally biased region" description="Polar residues" evidence="6">
    <location>
        <begin position="477"/>
        <end position="492"/>
    </location>
</feature>
<evidence type="ECO:0000313" key="8">
    <source>
        <dbReference type="EMBL" id="ONK77695.1"/>
    </source>
</evidence>
<comment type="similarity">
    <text evidence="2">Belongs to the TPX2 family.</text>
</comment>
<comment type="subcellular location">
    <subcellularLocation>
        <location evidence="1">Cytoplasm</location>
        <location evidence="1">Cytoskeleton</location>
    </subcellularLocation>
</comment>
<feature type="compositionally biased region" description="Basic and acidic residues" evidence="6">
    <location>
        <begin position="243"/>
        <end position="255"/>
    </location>
</feature>
<feature type="compositionally biased region" description="Polar residues" evidence="6">
    <location>
        <begin position="187"/>
        <end position="203"/>
    </location>
</feature>
<evidence type="ECO:0000313" key="9">
    <source>
        <dbReference type="Proteomes" id="UP000243459"/>
    </source>
</evidence>
<name>A0A5P1FH42_ASPOF</name>
<dbReference type="AlphaFoldDB" id="A0A5P1FH42"/>
<organism evidence="8 9">
    <name type="scientific">Asparagus officinalis</name>
    <name type="common">Garden asparagus</name>
    <dbReference type="NCBI Taxonomy" id="4686"/>
    <lineage>
        <taxon>Eukaryota</taxon>
        <taxon>Viridiplantae</taxon>
        <taxon>Streptophyta</taxon>
        <taxon>Embryophyta</taxon>
        <taxon>Tracheophyta</taxon>
        <taxon>Spermatophyta</taxon>
        <taxon>Magnoliopsida</taxon>
        <taxon>Liliopsida</taxon>
        <taxon>Asparagales</taxon>
        <taxon>Asparagaceae</taxon>
        <taxon>Asparagoideae</taxon>
        <taxon>Asparagus</taxon>
    </lineage>
</organism>